<evidence type="ECO:0000313" key="1">
    <source>
        <dbReference type="EMBL" id="TDQ54318.1"/>
    </source>
</evidence>
<dbReference type="EMBL" id="SNYN01000002">
    <property type="protein sequence ID" value="TDQ54318.1"/>
    <property type="molecule type" value="Genomic_DNA"/>
</dbReference>
<name>A0A4R6V604_9ACTN</name>
<protein>
    <submittedName>
        <fullName evidence="1">Uncharacterized protein</fullName>
    </submittedName>
</protein>
<reference evidence="1 2" key="1">
    <citation type="submission" date="2019-03" db="EMBL/GenBank/DDBJ databases">
        <title>Genomic Encyclopedia of Type Strains, Phase IV (KMG-IV): sequencing the most valuable type-strain genomes for metagenomic binning, comparative biology and taxonomic classification.</title>
        <authorList>
            <person name="Goeker M."/>
        </authorList>
    </citation>
    <scope>NUCLEOTIDE SEQUENCE [LARGE SCALE GENOMIC DNA]</scope>
    <source>
        <strain evidence="1 2">DSM 46770</strain>
    </source>
</reference>
<organism evidence="1 2">
    <name type="scientific">Actinorugispora endophytica</name>
    <dbReference type="NCBI Taxonomy" id="1605990"/>
    <lineage>
        <taxon>Bacteria</taxon>
        <taxon>Bacillati</taxon>
        <taxon>Actinomycetota</taxon>
        <taxon>Actinomycetes</taxon>
        <taxon>Streptosporangiales</taxon>
        <taxon>Nocardiopsidaceae</taxon>
        <taxon>Actinorugispora</taxon>
    </lineage>
</organism>
<proteinExistence type="predicted"/>
<sequence length="91" mass="10209">MRTVYERSRDEANYPATHFLRMLADLGPLATARRLLNAPAVSDGFAALWERGRLDLTVEALVAAPRFAPLFTEKETDTARKRLGQFGYQAP</sequence>
<accession>A0A4R6V604</accession>
<dbReference type="AlphaFoldDB" id="A0A4R6V604"/>
<keyword evidence="2" id="KW-1185">Reference proteome</keyword>
<evidence type="ECO:0000313" key="2">
    <source>
        <dbReference type="Proteomes" id="UP000295281"/>
    </source>
</evidence>
<gene>
    <name evidence="1" type="ORF">EV190_102152</name>
</gene>
<dbReference type="Proteomes" id="UP000295281">
    <property type="component" value="Unassembled WGS sequence"/>
</dbReference>
<comment type="caution">
    <text evidence="1">The sequence shown here is derived from an EMBL/GenBank/DDBJ whole genome shotgun (WGS) entry which is preliminary data.</text>
</comment>